<proteinExistence type="predicted"/>
<protein>
    <submittedName>
        <fullName evidence="2">DUF983 domain-containing protein</fullName>
    </submittedName>
</protein>
<dbReference type="Proteomes" id="UP000515237">
    <property type="component" value="Chromosome"/>
</dbReference>
<dbReference type="EMBL" id="CP055156">
    <property type="protein sequence ID" value="QNF35947.1"/>
    <property type="molecule type" value="Genomic_DNA"/>
</dbReference>
<keyword evidence="1" id="KW-0812">Transmembrane</keyword>
<keyword evidence="3" id="KW-1185">Reference proteome</keyword>
<evidence type="ECO:0000256" key="1">
    <source>
        <dbReference type="SAM" id="Phobius"/>
    </source>
</evidence>
<gene>
    <name evidence="2" type="ORF">HUW51_23530</name>
</gene>
<name>A0A7G7GFL3_9BACT</name>
<dbReference type="Pfam" id="PF06170">
    <property type="entry name" value="DUF983"/>
    <property type="match status" value="1"/>
</dbReference>
<feature type="transmembrane region" description="Helical" evidence="1">
    <location>
        <begin position="66"/>
        <end position="83"/>
    </location>
</feature>
<accession>A0A7G7GFL3</accession>
<dbReference type="AlphaFoldDB" id="A0A7G7GFL3"/>
<organism evidence="2 3">
    <name type="scientific">Adhaeribacter swui</name>
    <dbReference type="NCBI Taxonomy" id="2086471"/>
    <lineage>
        <taxon>Bacteria</taxon>
        <taxon>Pseudomonadati</taxon>
        <taxon>Bacteroidota</taxon>
        <taxon>Cytophagia</taxon>
        <taxon>Cytophagales</taxon>
        <taxon>Hymenobacteraceae</taxon>
        <taxon>Adhaeribacter</taxon>
    </lineage>
</organism>
<sequence length="105" mass="11725">MFPKGTLYSRRFADMHKNCACCGQDFEPEPGYYYGAMFVSYAISTAIFLAVILGLSFLVKEVTTTMVLVSILVIVVGLLPITFRLSRVLWINIFVRYAGSNKVIG</sequence>
<keyword evidence="1" id="KW-0472">Membrane</keyword>
<evidence type="ECO:0000313" key="3">
    <source>
        <dbReference type="Proteomes" id="UP000515237"/>
    </source>
</evidence>
<dbReference type="KEGG" id="aswu:HUW51_23530"/>
<feature type="transmembrane region" description="Helical" evidence="1">
    <location>
        <begin position="38"/>
        <end position="59"/>
    </location>
</feature>
<reference evidence="2 3" key="1">
    <citation type="journal article" date="2018" name="Int. J. Syst. Evol. Microbiol.">
        <title>Adhaeribacter swui sp. nov., isolated from wet mud.</title>
        <authorList>
            <person name="Kim D.U."/>
            <person name="Kim K.W."/>
            <person name="Kang M.S."/>
            <person name="Kim J.Y."/>
            <person name="Jang J.H."/>
            <person name="Kim M.K."/>
        </authorList>
    </citation>
    <scope>NUCLEOTIDE SEQUENCE [LARGE SCALE GENOMIC DNA]</scope>
    <source>
        <strain evidence="2 3">KCTC 52873</strain>
    </source>
</reference>
<keyword evidence="1" id="KW-1133">Transmembrane helix</keyword>
<evidence type="ECO:0000313" key="2">
    <source>
        <dbReference type="EMBL" id="QNF35947.1"/>
    </source>
</evidence>
<dbReference type="InterPro" id="IPR009325">
    <property type="entry name" value="DUF983"/>
</dbReference>